<evidence type="ECO:0000256" key="2">
    <source>
        <dbReference type="PROSITE-ProRule" id="PRU00335"/>
    </source>
</evidence>
<dbReference type="Pfam" id="PF00440">
    <property type="entry name" value="TetR_N"/>
    <property type="match status" value="1"/>
</dbReference>
<dbReference type="EMBL" id="KF831415">
    <property type="protein sequence ID" value="AJG37940.1"/>
    <property type="molecule type" value="Genomic_DNA"/>
</dbReference>
<evidence type="ECO:0000313" key="4">
    <source>
        <dbReference type="EMBL" id="AJG37940.1"/>
    </source>
</evidence>
<accession>A0A0B5KGY8</accession>
<evidence type="ECO:0000259" key="3">
    <source>
        <dbReference type="PROSITE" id="PS50977"/>
    </source>
</evidence>
<evidence type="ECO:0000256" key="1">
    <source>
        <dbReference type="ARBA" id="ARBA00023125"/>
    </source>
</evidence>
<feature type="DNA-binding region" description="H-T-H motif" evidence="2">
    <location>
        <begin position="34"/>
        <end position="53"/>
    </location>
</feature>
<protein>
    <submittedName>
        <fullName evidence="4">TetR family transcriptional regulator</fullName>
    </submittedName>
</protein>
<dbReference type="AlphaFoldDB" id="A0A0B5KGY8"/>
<proteinExistence type="predicted"/>
<dbReference type="PROSITE" id="PS50977">
    <property type="entry name" value="HTH_TETR_2"/>
    <property type="match status" value="1"/>
</dbReference>
<dbReference type="InterPro" id="IPR001647">
    <property type="entry name" value="HTH_TetR"/>
</dbReference>
<feature type="domain" description="HTH tetR-type" evidence="3">
    <location>
        <begin position="11"/>
        <end position="71"/>
    </location>
</feature>
<dbReference type="Pfam" id="PF17924">
    <property type="entry name" value="TetR_C_19"/>
    <property type="match status" value="1"/>
</dbReference>
<reference evidence="4" key="1">
    <citation type="journal article" date="2015" name="Environ. Microbiol.">
        <title>Pressure adaptation is linked to thermal adaptation in salt-saturated marine habitats.</title>
        <authorList>
            <consortium name="The MAMBA Consortium"/>
            <person name="Alcaide M."/>
            <person name="Stogios P.J."/>
            <person name="Lafraya A."/>
            <person name="Tchigvintsev A."/>
            <person name="Flick R."/>
            <person name="Bargiela R."/>
            <person name="Chernikova T.N."/>
            <person name="Reva O.N."/>
            <person name="Hai T."/>
            <person name="Leggewie C.C."/>
            <person name="Katzke N."/>
            <person name="La Cono V."/>
            <person name="Matesanz R."/>
            <person name="Jebbar M."/>
            <person name="Jaeger K.E."/>
            <person name="Yakimov M.M."/>
            <person name="Yakunin A.F."/>
            <person name="Golyshin P.N."/>
            <person name="Golyshina O.V."/>
            <person name="Savchenko A."/>
            <person name="Ferrer M."/>
        </authorList>
    </citation>
    <scope>NUCLEOTIDE SEQUENCE</scope>
</reference>
<dbReference type="SUPFAM" id="SSF46689">
    <property type="entry name" value="Homeodomain-like"/>
    <property type="match status" value="1"/>
</dbReference>
<sequence length="200" mass="24254">MPKDTFFHLDDEKRKKIMKAAKDEFTQNELHKSRVSNIIKKAGIPRGSFYQYFEDLTDLYYYVINDSFDSLEEMGKKYSEFTNDVFEYALLSFMYDYEGFVHDKRHQFMRNVVKSISSDKRYIKNFVNRRIDYIEYVLSHMDLANVRLKDHNDLIRMYQLIQDVKRNVIQKAIIENKSKEEAYDDFKWHLDILKYGLVKE</sequence>
<dbReference type="Gene3D" id="1.10.357.10">
    <property type="entry name" value="Tetracycline Repressor, domain 2"/>
    <property type="match status" value="1"/>
</dbReference>
<dbReference type="GO" id="GO:0003677">
    <property type="term" value="F:DNA binding"/>
    <property type="evidence" value="ECO:0007669"/>
    <property type="project" value="UniProtKB-UniRule"/>
</dbReference>
<dbReference type="InterPro" id="IPR009057">
    <property type="entry name" value="Homeodomain-like_sf"/>
</dbReference>
<keyword evidence="1 2" id="KW-0238">DNA-binding</keyword>
<name>A0A0B5KGY8_9FIRM</name>
<organism evidence="4">
    <name type="scientific">Firmicutes bacterium enrichment culture clone fosmid MGS-M2</name>
    <dbReference type="NCBI Taxonomy" id="1549349"/>
    <lineage>
        <taxon>Bacteria</taxon>
        <taxon>Bacillati</taxon>
        <taxon>Bacillota</taxon>
        <taxon>environmental samples</taxon>
    </lineage>
</organism>